<accession>A0A7X9P1U3</accession>
<proteinExistence type="inferred from homology"/>
<keyword evidence="10" id="KW-0408">Iron</keyword>
<organism evidence="13 14">
    <name type="scientific">Flammeovirga aprica JL-4</name>
    <dbReference type="NCBI Taxonomy" id="694437"/>
    <lineage>
        <taxon>Bacteria</taxon>
        <taxon>Pseudomonadati</taxon>
        <taxon>Bacteroidota</taxon>
        <taxon>Cytophagia</taxon>
        <taxon>Cytophagales</taxon>
        <taxon>Flammeovirgaceae</taxon>
        <taxon>Flammeovirga</taxon>
    </lineage>
</organism>
<feature type="transmembrane region" description="Helical" evidence="12">
    <location>
        <begin position="163"/>
        <end position="186"/>
    </location>
</feature>
<keyword evidence="7" id="KW-0479">Metal-binding</keyword>
<dbReference type="GO" id="GO:0070069">
    <property type="term" value="C:cytochrome complex"/>
    <property type="evidence" value="ECO:0007669"/>
    <property type="project" value="TreeGrafter"/>
</dbReference>
<dbReference type="AlphaFoldDB" id="A0A7X9P1U3"/>
<reference evidence="13 14" key="1">
    <citation type="submission" date="2020-04" db="EMBL/GenBank/DDBJ databases">
        <title>Flammeovirga sp. SR4, a novel species isolated from seawater.</title>
        <authorList>
            <person name="Wang X."/>
        </authorList>
    </citation>
    <scope>NUCLEOTIDE SEQUENCE [LARGE SCALE GENOMIC DNA]</scope>
    <source>
        <strain evidence="13 14">ATCC 23126</strain>
    </source>
</reference>
<dbReference type="PIRSF" id="PIRSF000267">
    <property type="entry name" value="Cyt_oxidse_sub2"/>
    <property type="match status" value="1"/>
</dbReference>
<dbReference type="NCBIfam" id="TIGR00203">
    <property type="entry name" value="cydB"/>
    <property type="match status" value="1"/>
</dbReference>
<feature type="transmembrane region" description="Helical" evidence="12">
    <location>
        <begin position="309"/>
        <end position="331"/>
    </location>
</feature>
<gene>
    <name evidence="13" type="primary">cydB</name>
    <name evidence="13" type="ORF">HHU12_07285</name>
</gene>
<protein>
    <submittedName>
        <fullName evidence="13">Cytochrome d ubiquinol oxidase subunit II</fullName>
    </submittedName>
</protein>
<feature type="transmembrane region" description="Helical" evidence="12">
    <location>
        <begin position="263"/>
        <end position="283"/>
    </location>
</feature>
<evidence type="ECO:0000256" key="2">
    <source>
        <dbReference type="ARBA" id="ARBA00007543"/>
    </source>
</evidence>
<keyword evidence="3" id="KW-0813">Transport</keyword>
<dbReference type="EMBL" id="JABANE010000014">
    <property type="protein sequence ID" value="NME67760.1"/>
    <property type="molecule type" value="Genomic_DNA"/>
</dbReference>
<dbReference type="Pfam" id="PF02322">
    <property type="entry name" value="Cyt_bd_oxida_II"/>
    <property type="match status" value="1"/>
</dbReference>
<comment type="caution">
    <text evidence="13">The sequence shown here is derived from an EMBL/GenBank/DDBJ whole genome shotgun (WGS) entry which is preliminary data.</text>
</comment>
<dbReference type="InterPro" id="IPR003317">
    <property type="entry name" value="Cyt-d_oxidase_su2"/>
</dbReference>
<dbReference type="Proteomes" id="UP000576082">
    <property type="component" value="Unassembled WGS sequence"/>
</dbReference>
<evidence type="ECO:0000256" key="9">
    <source>
        <dbReference type="ARBA" id="ARBA00022989"/>
    </source>
</evidence>
<evidence type="ECO:0000313" key="14">
    <source>
        <dbReference type="Proteomes" id="UP000576082"/>
    </source>
</evidence>
<evidence type="ECO:0000256" key="1">
    <source>
        <dbReference type="ARBA" id="ARBA00004651"/>
    </source>
</evidence>
<evidence type="ECO:0000256" key="8">
    <source>
        <dbReference type="ARBA" id="ARBA00022982"/>
    </source>
</evidence>
<feature type="transmembrane region" description="Helical" evidence="12">
    <location>
        <begin position="207"/>
        <end position="228"/>
    </location>
</feature>
<dbReference type="GO" id="GO:0016682">
    <property type="term" value="F:oxidoreductase activity, acting on diphenols and related substances as donors, oxygen as acceptor"/>
    <property type="evidence" value="ECO:0007669"/>
    <property type="project" value="TreeGrafter"/>
</dbReference>
<evidence type="ECO:0000256" key="3">
    <source>
        <dbReference type="ARBA" id="ARBA00022448"/>
    </source>
</evidence>
<evidence type="ECO:0000256" key="4">
    <source>
        <dbReference type="ARBA" id="ARBA00022475"/>
    </source>
</evidence>
<evidence type="ECO:0000256" key="10">
    <source>
        <dbReference type="ARBA" id="ARBA00023004"/>
    </source>
</evidence>
<evidence type="ECO:0000256" key="5">
    <source>
        <dbReference type="ARBA" id="ARBA00022617"/>
    </source>
</evidence>
<feature type="transmembrane region" description="Helical" evidence="12">
    <location>
        <begin position="12"/>
        <end position="41"/>
    </location>
</feature>
<feature type="transmembrane region" description="Helical" evidence="12">
    <location>
        <begin position="86"/>
        <end position="103"/>
    </location>
</feature>
<keyword evidence="5" id="KW-0349">Heme</keyword>
<dbReference type="RefSeq" id="WP_169656089.1">
    <property type="nucleotide sequence ID" value="NZ_JABANE010000014.1"/>
</dbReference>
<keyword evidence="4" id="KW-1003">Cell membrane</keyword>
<keyword evidence="6 12" id="KW-0812">Transmembrane</keyword>
<evidence type="ECO:0000256" key="11">
    <source>
        <dbReference type="ARBA" id="ARBA00023136"/>
    </source>
</evidence>
<name>A0A7X9P1U3_9BACT</name>
<dbReference type="PANTHER" id="PTHR43141:SF5">
    <property type="entry name" value="CYTOCHROME BD-I UBIQUINOL OXIDASE SUBUNIT 2"/>
    <property type="match status" value="1"/>
</dbReference>
<keyword evidence="9 12" id="KW-1133">Transmembrane helix</keyword>
<sequence>METFLGLDYPTLWFLVVGALFSGYGILDGFDLGAGAMHLFIKGDQNRRIALNAVGPVWDGNEVWLVIGGGTLFAGFPVFYATLFSAMYIPFMLFIMFIILRAISIEFRSKEEMKWWRTMWDVSYSISSGMIAFLLGVVLGNVLKGFPLDSNYEAIEPNLLMFLNPFSILVGLTSLALMMMHGAIYLTLKTEGKLFDKVVKMLEKCMIGFIIMFGILSVFTLIFQPHLAERFKDHPTLFFLPLIAILGIANIPRLARKQKYMQAFVFSSLTFSLLLILVAVQLYPNLLIAPNDPNNSITIYNAAASQKGLGLMLTIAAIGTPLVLAYTFIVYRVFWGKVKLDEHSY</sequence>
<dbReference type="GO" id="GO:0009055">
    <property type="term" value="F:electron transfer activity"/>
    <property type="evidence" value="ECO:0007669"/>
    <property type="project" value="TreeGrafter"/>
</dbReference>
<evidence type="ECO:0000256" key="7">
    <source>
        <dbReference type="ARBA" id="ARBA00022723"/>
    </source>
</evidence>
<comment type="similarity">
    <text evidence="2">Belongs to the cytochrome ubiquinol oxidase subunit 2 family.</text>
</comment>
<evidence type="ECO:0000256" key="12">
    <source>
        <dbReference type="SAM" id="Phobius"/>
    </source>
</evidence>
<keyword evidence="11 12" id="KW-0472">Membrane</keyword>
<comment type="subcellular location">
    <subcellularLocation>
        <location evidence="1">Cell membrane</location>
        <topology evidence="1">Multi-pass membrane protein</topology>
    </subcellularLocation>
</comment>
<keyword evidence="14" id="KW-1185">Reference proteome</keyword>
<dbReference type="GO" id="GO:0019646">
    <property type="term" value="P:aerobic electron transport chain"/>
    <property type="evidence" value="ECO:0007669"/>
    <property type="project" value="TreeGrafter"/>
</dbReference>
<evidence type="ECO:0000313" key="13">
    <source>
        <dbReference type="EMBL" id="NME67760.1"/>
    </source>
</evidence>
<feature type="transmembrane region" description="Helical" evidence="12">
    <location>
        <begin position="124"/>
        <end position="143"/>
    </location>
</feature>
<dbReference type="GO" id="GO:0046872">
    <property type="term" value="F:metal ion binding"/>
    <property type="evidence" value="ECO:0007669"/>
    <property type="project" value="UniProtKB-KW"/>
</dbReference>
<dbReference type="GO" id="GO:0005886">
    <property type="term" value="C:plasma membrane"/>
    <property type="evidence" value="ECO:0007669"/>
    <property type="project" value="UniProtKB-SubCell"/>
</dbReference>
<dbReference type="PANTHER" id="PTHR43141">
    <property type="entry name" value="CYTOCHROME BD2 SUBUNIT II"/>
    <property type="match status" value="1"/>
</dbReference>
<evidence type="ECO:0000256" key="6">
    <source>
        <dbReference type="ARBA" id="ARBA00022692"/>
    </source>
</evidence>
<keyword evidence="8" id="KW-0249">Electron transport</keyword>
<feature type="transmembrane region" description="Helical" evidence="12">
    <location>
        <begin position="234"/>
        <end position="251"/>
    </location>
</feature>